<gene>
    <name evidence="1" type="ORF">BEH_25530</name>
</gene>
<name>A0A1X7GP86_9BACI</name>
<dbReference type="RefSeq" id="WP_046218317.1">
    <property type="nucleotide sequence ID" value="NZ_CP015325.1"/>
</dbReference>
<accession>A0A1X7GP86</accession>
<organism evidence="1 2">
    <name type="scientific">Priestia filamentosa</name>
    <dbReference type="NCBI Taxonomy" id="1402861"/>
    <lineage>
        <taxon>Bacteria</taxon>
        <taxon>Bacillati</taxon>
        <taxon>Bacillota</taxon>
        <taxon>Bacilli</taxon>
        <taxon>Bacillales</taxon>
        <taxon>Bacillaceae</taxon>
        <taxon>Priestia</taxon>
    </lineage>
</organism>
<keyword evidence="1" id="KW-0614">Plasmid</keyword>
<evidence type="ECO:0000313" key="1">
    <source>
        <dbReference type="EMBL" id="AWG44724.1"/>
    </source>
</evidence>
<dbReference type="Proteomes" id="UP000036202">
    <property type="component" value="Plasmid pbeh3"/>
</dbReference>
<protein>
    <submittedName>
        <fullName evidence="1">Uncharacterized protein</fullName>
    </submittedName>
</protein>
<dbReference type="KEGG" id="beo:BEH_25530"/>
<reference evidence="1 2" key="1">
    <citation type="journal article" date="2015" name="PLoS ONE">
        <title>Genome Sequence of Bacillus endophyticus and Analysis of Its Companion Mechanism in the Ketogulonigenium vulgare-Bacillus Strain Consortium.</title>
        <authorList>
            <person name="Jia N."/>
            <person name="Du J."/>
            <person name="Ding M.Z."/>
            <person name="Gao F."/>
            <person name="Yuan Y.J."/>
        </authorList>
    </citation>
    <scope>NUCLEOTIDE SEQUENCE [LARGE SCALE GENOMIC DNA]</scope>
    <source>
        <strain evidence="1 2">Hbe603</strain>
        <plasmid evidence="2">pbeh3</plasmid>
    </source>
</reference>
<geneLocation type="plasmid" evidence="2">
    <name>pbeh3</name>
</geneLocation>
<keyword evidence="2" id="KW-1185">Reference proteome</keyword>
<dbReference type="AlphaFoldDB" id="A0A1X7GP86"/>
<dbReference type="EMBL" id="CP015325">
    <property type="protein sequence ID" value="AWG44724.1"/>
    <property type="molecule type" value="Genomic_DNA"/>
</dbReference>
<proteinExistence type="predicted"/>
<accession>A0A2S1M031</accession>
<sequence length="127" mass="14521">MNSSILIEIFPSVLGNQDECCDMDAEMEPGSSCCEDSENFYEESLELKERLKEHFDKTVNVHLYNYDISMDRVMAKKKLSELMRKRGFKHVSEDDILKYATPAVVVNGSLISFATKPQMETVVKEIS</sequence>
<dbReference type="GeneID" id="93704174"/>
<evidence type="ECO:0000313" key="2">
    <source>
        <dbReference type="Proteomes" id="UP000036202"/>
    </source>
</evidence>
<dbReference type="OrthoDB" id="9882893at2"/>